<evidence type="ECO:0000313" key="1">
    <source>
        <dbReference type="EMBL" id="KAG5584842.1"/>
    </source>
</evidence>
<proteinExistence type="predicted"/>
<organism evidence="1 2">
    <name type="scientific">Solanum commersonii</name>
    <name type="common">Commerson's wild potato</name>
    <name type="synonym">Commerson's nightshade</name>
    <dbReference type="NCBI Taxonomy" id="4109"/>
    <lineage>
        <taxon>Eukaryota</taxon>
        <taxon>Viridiplantae</taxon>
        <taxon>Streptophyta</taxon>
        <taxon>Embryophyta</taxon>
        <taxon>Tracheophyta</taxon>
        <taxon>Spermatophyta</taxon>
        <taxon>Magnoliopsida</taxon>
        <taxon>eudicotyledons</taxon>
        <taxon>Gunneridae</taxon>
        <taxon>Pentapetalae</taxon>
        <taxon>asterids</taxon>
        <taxon>lamiids</taxon>
        <taxon>Solanales</taxon>
        <taxon>Solanaceae</taxon>
        <taxon>Solanoideae</taxon>
        <taxon>Solaneae</taxon>
        <taxon>Solanum</taxon>
    </lineage>
</organism>
<sequence>MLLDYCRHDIVNQDSLEVVDVYMRRTMASMGVSVAIEALGLVTIYEVGIISDKVTVLIVVSIFERVLLVVQVRNDESVAISLTLDGVKYDCSASEYL</sequence>
<keyword evidence="2" id="KW-1185">Reference proteome</keyword>
<gene>
    <name evidence="1" type="ORF">H5410_045276</name>
</gene>
<evidence type="ECO:0000313" key="2">
    <source>
        <dbReference type="Proteomes" id="UP000824120"/>
    </source>
</evidence>
<comment type="caution">
    <text evidence="1">The sequence shown here is derived from an EMBL/GenBank/DDBJ whole genome shotgun (WGS) entry which is preliminary data.</text>
</comment>
<name>A0A9J5XAM4_SOLCO</name>
<dbReference type="OrthoDB" id="1326435at2759"/>
<dbReference type="Proteomes" id="UP000824120">
    <property type="component" value="Chromosome 9"/>
</dbReference>
<dbReference type="AlphaFoldDB" id="A0A9J5XAM4"/>
<reference evidence="1 2" key="1">
    <citation type="submission" date="2020-09" db="EMBL/GenBank/DDBJ databases">
        <title>De no assembly of potato wild relative species, Solanum commersonii.</title>
        <authorList>
            <person name="Cho K."/>
        </authorList>
    </citation>
    <scope>NUCLEOTIDE SEQUENCE [LARGE SCALE GENOMIC DNA]</scope>
    <source>
        <strain evidence="1">LZ3.2</strain>
        <tissue evidence="1">Leaf</tissue>
    </source>
</reference>
<accession>A0A9J5XAM4</accession>
<protein>
    <submittedName>
        <fullName evidence="1">Uncharacterized protein</fullName>
    </submittedName>
</protein>
<dbReference type="EMBL" id="JACXVP010000009">
    <property type="protein sequence ID" value="KAG5584842.1"/>
    <property type="molecule type" value="Genomic_DNA"/>
</dbReference>